<proteinExistence type="predicted"/>
<evidence type="ECO:0000313" key="6">
    <source>
        <dbReference type="EMBL" id="GJE94620.1"/>
    </source>
</evidence>
<organism evidence="6 7">
    <name type="scientific">Phanerochaete sordida</name>
    <dbReference type="NCBI Taxonomy" id="48140"/>
    <lineage>
        <taxon>Eukaryota</taxon>
        <taxon>Fungi</taxon>
        <taxon>Dikarya</taxon>
        <taxon>Basidiomycota</taxon>
        <taxon>Agaricomycotina</taxon>
        <taxon>Agaricomycetes</taxon>
        <taxon>Polyporales</taxon>
        <taxon>Phanerochaetaceae</taxon>
        <taxon>Phanerochaete</taxon>
    </lineage>
</organism>
<keyword evidence="5" id="KW-0732">Signal</keyword>
<sequence length="1043" mass="110575">MLSLALVILGFLNDLAAGQSQYAAIPRWGQAVALVQDTLYIHGGRTDPYNSFSYTSAPPNNDLLSLSLTLSFDPSSPPLQYVSGCSSCASSQGPAVAWHTLTPYNTSGLLLFGGDPGPNSPVVLPDRNDSSVLLGVPSSANATWDYETESWADEPMRRIYHAAVEALGLVWIIGGQKADGSGSAFSDHYVFNPNGPSFTLLPSANGPPDIAGHQAVVLNDGRLLVFGGYSPSEKSLIPFDTIWSLDLTRTSDLSWSTLSVSSASVPPPRRNFAATVLDSGRVLIHGGSDAVIQNSLSDGWVLDTTQSPMVWSNVSALTQLGPRRDHFAVGLGAIAIFGFGYAQNGAASAAFEVFDLASGTFQTSYTPPAAVTSPTATTLPVPGQTGTRGTTLPATADWPAPSGTSPAHGGGNGTGNPNGNGDGDGGSPQPGGASAKNHATTVALATAFSVLALLVGAAAATWYIRRRRSQESFHLLDGSGDEDSPHDYGPIPIAGMAGSREKSLPLVPVVRTVKDRLSRVVPGLATTQEQHERRDMLADEDREFEDNGWYGVRRHPSSERNSLASRRRPTLERVYDSLASLRTVSGAVIGYAAEAAAAGARSLKSREPSTASRAATLDDAIWDEKRSPFDPYRDDYGVSEYPAPSIAASRPRGGRQGSSYTYVDPFDDYDLESLKYDPDAVYRDDEDDEVRGYPSLRDPPPAPKLQSMRPLATLDLTRLTPVTERSSLPTLTDPATSSESSLTAPMPRSPGLLSSNGNSSSSSHEPHSPRRPSSIIDANPSQSQFVKRSNSWWARFAKTPLLDRRGSSASRTPRPFEFRDPNPPPRLLPIEESTHSQTSPDSPEGPHRGSSGHEKRFSTHHHGRSASSLQTARTADSAALERMAASYQIVQKQASGSSRGSAGAPSREASTSTTASASAEGAASEFGRAQSPLPLVLESSAEALVHSPVDIARAEAAPVPMPVLSPPPSPRRTPPSPPQRRSPGAVVSERVQAYERRMSLQEPPGLPPPVPARTRITSTYGLAPKPSLFVANPDHRQGSSGDS</sequence>
<keyword evidence="4" id="KW-1133">Transmembrane helix</keyword>
<dbReference type="EMBL" id="BPQB01000041">
    <property type="protein sequence ID" value="GJE94620.1"/>
    <property type="molecule type" value="Genomic_DNA"/>
</dbReference>
<evidence type="ECO:0008006" key="8">
    <source>
        <dbReference type="Google" id="ProtNLM"/>
    </source>
</evidence>
<feature type="compositionally biased region" description="Gly residues" evidence="3">
    <location>
        <begin position="408"/>
        <end position="429"/>
    </location>
</feature>
<feature type="compositionally biased region" description="Low complexity" evidence="3">
    <location>
        <begin position="749"/>
        <end position="763"/>
    </location>
</feature>
<feature type="signal peptide" evidence="5">
    <location>
        <begin position="1"/>
        <end position="18"/>
    </location>
</feature>
<feature type="compositionally biased region" description="Polar residues" evidence="3">
    <location>
        <begin position="865"/>
        <end position="874"/>
    </location>
</feature>
<feature type="region of interest" description="Disordered" evidence="3">
    <location>
        <begin position="677"/>
        <end position="789"/>
    </location>
</feature>
<feature type="compositionally biased region" description="Pro residues" evidence="3">
    <location>
        <begin position="959"/>
        <end position="980"/>
    </location>
</feature>
<dbReference type="PANTHER" id="PTHR46093">
    <property type="entry name" value="ACYL-COA-BINDING DOMAIN-CONTAINING PROTEIN 5"/>
    <property type="match status" value="1"/>
</dbReference>
<evidence type="ECO:0000256" key="2">
    <source>
        <dbReference type="ARBA" id="ARBA00022737"/>
    </source>
</evidence>
<protein>
    <recommendedName>
        <fullName evidence="8">Galactose oxidase</fullName>
    </recommendedName>
</protein>
<dbReference type="AlphaFoldDB" id="A0A9P3GJ96"/>
<dbReference type="SUPFAM" id="SSF117281">
    <property type="entry name" value="Kelch motif"/>
    <property type="match status" value="1"/>
</dbReference>
<dbReference type="Pfam" id="PF24681">
    <property type="entry name" value="Kelch_KLHDC2_KLHL20_DRC7"/>
    <property type="match status" value="1"/>
</dbReference>
<keyword evidence="2" id="KW-0677">Repeat</keyword>
<evidence type="ECO:0000313" key="7">
    <source>
        <dbReference type="Proteomes" id="UP000703269"/>
    </source>
</evidence>
<reference evidence="6 7" key="1">
    <citation type="submission" date="2021-08" db="EMBL/GenBank/DDBJ databases">
        <title>Draft Genome Sequence of Phanerochaete sordida strain YK-624.</title>
        <authorList>
            <person name="Mori T."/>
            <person name="Dohra H."/>
            <person name="Suzuki T."/>
            <person name="Kawagishi H."/>
            <person name="Hirai H."/>
        </authorList>
    </citation>
    <scope>NUCLEOTIDE SEQUENCE [LARGE SCALE GENOMIC DNA]</scope>
    <source>
        <strain evidence="6 7">YK-624</strain>
    </source>
</reference>
<dbReference type="PANTHER" id="PTHR46093:SF18">
    <property type="entry name" value="FIBRONECTIN TYPE-III DOMAIN-CONTAINING PROTEIN"/>
    <property type="match status" value="1"/>
</dbReference>
<feature type="compositionally biased region" description="Polar residues" evidence="3">
    <location>
        <begin position="384"/>
        <end position="393"/>
    </location>
</feature>
<dbReference type="Gene3D" id="2.120.10.80">
    <property type="entry name" value="Kelch-type beta propeller"/>
    <property type="match status" value="3"/>
</dbReference>
<evidence type="ECO:0000256" key="5">
    <source>
        <dbReference type="SAM" id="SignalP"/>
    </source>
</evidence>
<evidence type="ECO:0000256" key="4">
    <source>
        <dbReference type="SAM" id="Phobius"/>
    </source>
</evidence>
<keyword evidence="4" id="KW-0472">Membrane</keyword>
<feature type="compositionally biased region" description="Polar residues" evidence="3">
    <location>
        <begin position="779"/>
        <end position="789"/>
    </location>
</feature>
<feature type="compositionally biased region" description="Low complexity" evidence="3">
    <location>
        <begin position="365"/>
        <end position="382"/>
    </location>
</feature>
<gene>
    <name evidence="6" type="ORF">PsYK624_107910</name>
</gene>
<keyword evidence="7" id="KW-1185">Reference proteome</keyword>
<evidence type="ECO:0000256" key="1">
    <source>
        <dbReference type="ARBA" id="ARBA00022441"/>
    </source>
</evidence>
<feature type="compositionally biased region" description="Polar residues" evidence="3">
    <location>
        <begin position="723"/>
        <end position="743"/>
    </location>
</feature>
<evidence type="ECO:0000256" key="3">
    <source>
        <dbReference type="SAM" id="MobiDB-lite"/>
    </source>
</evidence>
<feature type="region of interest" description="Disordered" evidence="3">
    <location>
        <begin position="365"/>
        <end position="435"/>
    </location>
</feature>
<dbReference type="OrthoDB" id="432528at2759"/>
<dbReference type="InterPro" id="IPR015915">
    <property type="entry name" value="Kelch-typ_b-propeller"/>
</dbReference>
<keyword evidence="4" id="KW-0812">Transmembrane</keyword>
<keyword evidence="1" id="KW-0880">Kelch repeat</keyword>
<feature type="transmembrane region" description="Helical" evidence="4">
    <location>
        <begin position="442"/>
        <end position="464"/>
    </location>
</feature>
<dbReference type="Proteomes" id="UP000703269">
    <property type="component" value="Unassembled WGS sequence"/>
</dbReference>
<feature type="compositionally biased region" description="Basic and acidic residues" evidence="3">
    <location>
        <begin position="844"/>
        <end position="857"/>
    </location>
</feature>
<feature type="region of interest" description="Disordered" evidence="3">
    <location>
        <begin position="633"/>
        <end position="664"/>
    </location>
</feature>
<comment type="caution">
    <text evidence="6">The sequence shown here is derived from an EMBL/GenBank/DDBJ whole genome shotgun (WGS) entry which is preliminary data.</text>
</comment>
<feature type="compositionally biased region" description="Low complexity" evidence="3">
    <location>
        <begin position="894"/>
        <end position="925"/>
    </location>
</feature>
<feature type="region of interest" description="Disordered" evidence="3">
    <location>
        <begin position="958"/>
        <end position="1043"/>
    </location>
</feature>
<accession>A0A9P3GJ96</accession>
<feature type="chain" id="PRO_5040378548" description="Galactose oxidase" evidence="5">
    <location>
        <begin position="19"/>
        <end position="1043"/>
    </location>
</feature>
<feature type="region of interest" description="Disordered" evidence="3">
    <location>
        <begin position="802"/>
        <end position="926"/>
    </location>
</feature>
<name>A0A9P3GJ96_9APHY</name>